<feature type="region of interest" description="Disordered" evidence="1">
    <location>
        <begin position="155"/>
        <end position="370"/>
    </location>
</feature>
<evidence type="ECO:0000313" key="3">
    <source>
        <dbReference type="Proteomes" id="UP000183413"/>
    </source>
</evidence>
<reference evidence="2 3" key="1">
    <citation type="submission" date="2016-10" db="EMBL/GenBank/DDBJ databases">
        <authorList>
            <person name="de Groot N.N."/>
        </authorList>
    </citation>
    <scope>NUCLEOTIDE SEQUENCE [LARGE SCALE GENOMIC DNA]</scope>
    <source>
        <strain evidence="2 3">DSM 43067</strain>
    </source>
</reference>
<feature type="compositionally biased region" description="Low complexity" evidence="1">
    <location>
        <begin position="204"/>
        <end position="214"/>
    </location>
</feature>
<protein>
    <recommendedName>
        <fullName evidence="4">PPE family protein</fullName>
    </recommendedName>
</protein>
<sequence length="370" mass="36751">MGKRNPESYPIRDGMEFGAYTFGDQDFGQIKEQLKKLRPEAVGDASTAYKDASDVLAEMTGELRNNFAKRIVQHWQGDVAQEALDQLGQVYETSGKLSDDSHNNAQLYNWYKTNILDWYKTTGESMEDGYVHTGGDDDRARELIEKFSRRMKEAFDGHPLKITKDLPTTLGDGHDKPPGGPGPGGGPGGLPGGGPGGFSGSGSGLPTSDPAGAFKPGGGPSPFAPGADSPFNPGGDGGPHLPGGGPGAGGAGFGSPGTDLSSFPGGGPPGGGPGLGGGGGGFGADPGGFGGAGSGGGAAGGPGGAFGGGGAGMGAAGRGAAAGMRGMGGMPMAPGAGQGGKDEERERNTWLTEDEDVWGADDDTAPPVIG</sequence>
<evidence type="ECO:0000313" key="2">
    <source>
        <dbReference type="EMBL" id="SFO33021.1"/>
    </source>
</evidence>
<feature type="compositionally biased region" description="Gly residues" evidence="1">
    <location>
        <begin position="182"/>
        <end position="203"/>
    </location>
</feature>
<feature type="compositionally biased region" description="Basic and acidic residues" evidence="1">
    <location>
        <begin position="155"/>
        <end position="164"/>
    </location>
</feature>
<feature type="compositionally biased region" description="Low complexity" evidence="1">
    <location>
        <begin position="318"/>
        <end position="335"/>
    </location>
</feature>
<dbReference type="EMBL" id="FOVH01000005">
    <property type="protein sequence ID" value="SFO33021.1"/>
    <property type="molecule type" value="Genomic_DNA"/>
</dbReference>
<dbReference type="STRING" id="1993.SAMN04489713_105113"/>
<proteinExistence type="predicted"/>
<dbReference type="OrthoDB" id="3483835at2"/>
<dbReference type="Proteomes" id="UP000183413">
    <property type="component" value="Unassembled WGS sequence"/>
</dbReference>
<gene>
    <name evidence="2" type="ORF">SAMN04489713_105113</name>
</gene>
<organism evidence="2 3">
    <name type="scientific">Actinomadura madurae</name>
    <dbReference type="NCBI Taxonomy" id="1993"/>
    <lineage>
        <taxon>Bacteria</taxon>
        <taxon>Bacillati</taxon>
        <taxon>Actinomycetota</taxon>
        <taxon>Actinomycetes</taxon>
        <taxon>Streptosporangiales</taxon>
        <taxon>Thermomonosporaceae</taxon>
        <taxon>Actinomadura</taxon>
    </lineage>
</organism>
<keyword evidence="3" id="KW-1185">Reference proteome</keyword>
<dbReference type="AlphaFoldDB" id="A0A1I5GBT5"/>
<dbReference type="eggNOG" id="ENOG50338Q3">
    <property type="taxonomic scope" value="Bacteria"/>
</dbReference>
<evidence type="ECO:0000256" key="1">
    <source>
        <dbReference type="SAM" id="MobiDB-lite"/>
    </source>
</evidence>
<evidence type="ECO:0008006" key="4">
    <source>
        <dbReference type="Google" id="ProtNLM"/>
    </source>
</evidence>
<accession>A0A1I5GBT5</accession>
<feature type="compositionally biased region" description="Acidic residues" evidence="1">
    <location>
        <begin position="352"/>
        <end position="364"/>
    </location>
</feature>
<dbReference type="InParanoid" id="A0A1I5GBT5"/>
<name>A0A1I5GBT5_9ACTN</name>
<dbReference type="GeneID" id="99651873"/>
<feature type="compositionally biased region" description="Gly residues" evidence="1">
    <location>
        <begin position="234"/>
        <end position="255"/>
    </location>
</feature>
<feature type="compositionally biased region" description="Gly residues" evidence="1">
    <location>
        <begin position="272"/>
        <end position="317"/>
    </location>
</feature>
<dbReference type="RefSeq" id="WP_024936305.1">
    <property type="nucleotide sequence ID" value="NZ_CP083237.1"/>
</dbReference>